<feature type="region of interest" description="Disordered" evidence="2">
    <location>
        <begin position="226"/>
        <end position="404"/>
    </location>
</feature>
<feature type="region of interest" description="Disordered" evidence="2">
    <location>
        <begin position="991"/>
        <end position="1061"/>
    </location>
</feature>
<feature type="compositionally biased region" description="Basic residues" evidence="2">
    <location>
        <begin position="749"/>
        <end position="761"/>
    </location>
</feature>
<feature type="compositionally biased region" description="Low complexity" evidence="2">
    <location>
        <begin position="691"/>
        <end position="703"/>
    </location>
</feature>
<accession>A0A5M6BV84</accession>
<feature type="compositionally biased region" description="Pro residues" evidence="2">
    <location>
        <begin position="1006"/>
        <end position="1015"/>
    </location>
</feature>
<feature type="compositionally biased region" description="Polar residues" evidence="2">
    <location>
        <begin position="1043"/>
        <end position="1052"/>
    </location>
</feature>
<dbReference type="InterPro" id="IPR036887">
    <property type="entry name" value="HTH_APSES_sf"/>
</dbReference>
<evidence type="ECO:0000313" key="4">
    <source>
        <dbReference type="EMBL" id="WWD16342.1"/>
    </source>
</evidence>
<dbReference type="KEGG" id="ksn:43590350"/>
<feature type="region of interest" description="Disordered" evidence="2">
    <location>
        <begin position="688"/>
        <end position="714"/>
    </location>
</feature>
<keyword evidence="1" id="KW-0175">Coiled coil</keyword>
<dbReference type="GeneID" id="43590350"/>
<feature type="compositionally biased region" description="Polar residues" evidence="2">
    <location>
        <begin position="61"/>
        <end position="70"/>
    </location>
</feature>
<feature type="compositionally biased region" description="Basic and acidic residues" evidence="2">
    <location>
        <begin position="247"/>
        <end position="261"/>
    </location>
</feature>
<feature type="domain" description="GDS1 winged helix" evidence="3">
    <location>
        <begin position="107"/>
        <end position="183"/>
    </location>
</feature>
<proteinExistence type="predicted"/>
<feature type="compositionally biased region" description="Polar residues" evidence="2">
    <location>
        <begin position="1288"/>
        <end position="1309"/>
    </location>
</feature>
<feature type="compositionally biased region" description="Low complexity" evidence="2">
    <location>
        <begin position="1099"/>
        <end position="1112"/>
    </location>
</feature>
<organism evidence="4 5">
    <name type="scientific">Kwoniella shandongensis</name>
    <dbReference type="NCBI Taxonomy" id="1734106"/>
    <lineage>
        <taxon>Eukaryota</taxon>
        <taxon>Fungi</taxon>
        <taxon>Dikarya</taxon>
        <taxon>Basidiomycota</taxon>
        <taxon>Agaricomycotina</taxon>
        <taxon>Tremellomycetes</taxon>
        <taxon>Tremellales</taxon>
        <taxon>Cryptococcaceae</taxon>
        <taxon>Kwoniella</taxon>
    </lineage>
</organism>
<keyword evidence="5" id="KW-1185">Reference proteome</keyword>
<evidence type="ECO:0000256" key="1">
    <source>
        <dbReference type="SAM" id="Coils"/>
    </source>
</evidence>
<dbReference type="Proteomes" id="UP000322225">
    <property type="component" value="Chromosome 2"/>
</dbReference>
<dbReference type="Pfam" id="PF25318">
    <property type="entry name" value="WHD_GDS1"/>
    <property type="match status" value="1"/>
</dbReference>
<gene>
    <name evidence="4" type="ORF">CI109_100768</name>
</gene>
<feature type="compositionally biased region" description="Polar residues" evidence="2">
    <location>
        <begin position="775"/>
        <end position="794"/>
    </location>
</feature>
<feature type="region of interest" description="Disordered" evidence="2">
    <location>
        <begin position="1083"/>
        <end position="1125"/>
    </location>
</feature>
<feature type="region of interest" description="Disordered" evidence="2">
    <location>
        <begin position="741"/>
        <end position="804"/>
    </location>
</feature>
<evidence type="ECO:0000256" key="2">
    <source>
        <dbReference type="SAM" id="MobiDB-lite"/>
    </source>
</evidence>
<feature type="compositionally biased region" description="Polar residues" evidence="2">
    <location>
        <begin position="1317"/>
        <end position="1327"/>
    </location>
</feature>
<feature type="region of interest" description="Disordered" evidence="2">
    <location>
        <begin position="1273"/>
        <end position="1387"/>
    </location>
</feature>
<reference evidence="4" key="2">
    <citation type="submission" date="2024-01" db="EMBL/GenBank/DDBJ databases">
        <title>Comparative genomics of Cryptococcus and Kwoniella reveals pathogenesis evolution and contrasting modes of karyotype evolution via chromosome fusion or intercentromeric recombination.</title>
        <authorList>
            <person name="Coelho M.A."/>
            <person name="David-Palma M."/>
            <person name="Shea T."/>
            <person name="Bowers K."/>
            <person name="McGinley-Smith S."/>
            <person name="Mohammad A.W."/>
            <person name="Gnirke A."/>
            <person name="Yurkov A.M."/>
            <person name="Nowrousian M."/>
            <person name="Sun S."/>
            <person name="Cuomo C.A."/>
            <person name="Heitman J."/>
        </authorList>
    </citation>
    <scope>NUCLEOTIDE SEQUENCE</scope>
    <source>
        <strain evidence="4">CBS 12478</strain>
    </source>
</reference>
<feature type="region of interest" description="Disordered" evidence="2">
    <location>
        <begin position="1"/>
        <end position="91"/>
    </location>
</feature>
<dbReference type="GO" id="GO:0003677">
    <property type="term" value="F:DNA binding"/>
    <property type="evidence" value="ECO:0007669"/>
    <property type="project" value="InterPro"/>
</dbReference>
<sequence>MARPIRPAPAPTAVTPISAATTSATASSSKSTPRTSHRSHRASTSTAPSTPLPSGPLTPSDSAGRSSRPSTVVEAKAHGLRSVGGASERTPCPFPAAWGGKEKCGISDEDEADDVLMSILGAIASYDNRALSAEEIASTCFQQGWLRPPSAAIEPTTLINNSIRSYLKRCEKNNRHCLLSKHQLAGSVVESVLESALHPNAFDDNVRPKGTVWFLLSSNAKGKWKNPFDGLEIPKVPPRKPAPPKKPSKEKEKENKVEKKTSSGNSSSHSSKGKAKAAAPVKIRLVLNGATTATPEEDSMSEMGSSARSRSVSMAREGSTASQPAPAVVKKPAHRKVKSVLDDSSSSSDSDSSDSEIEINVSGPSRLPRQARPLRKAPPPPLNVYPSPRLHNHSRLPQHSPFMDLFYPSPSLPSLPTFAPPHSSPFPSHSLDNTTWTARHDRSHHFESSSSSSDDEMRDLEWGASSDIIIKAPEDEQDKPNIWSMEEDEANLKEATDALRVLFPMSNADEEVDLDPKIELNKLDNRRSSVSESSGLADAAVITSNRGVKNQLKAVDCGSMPLNCWINNSSPVASPNLRMHKILAPPVDFSPTQHLSKLRGSFDTEEMDVDEGAPWLDESGELPVKAEDTFSDVDLNSTIGDAPTPEHDRQLHTALWAQEAAATMIIKQEPEDYPSPITTDQDDQSAVLYHGSRGSSTPSSGSSELPPFEIEGDNGRMGLDEVILGPESVTVEELDGWLPTEGKAERTPHRGRAAKSRHHPSRCSGNWGGIGVGNNLPSIIKQPTRTRSTRSNATMRRRKSSSRSAHIIVPERLVTPETDICDDEVDDAIGTADLEKARVEAEAREEQHRKACKEKAEQQRAMLEAYRQTVRAEIPEAEPTPSPWSEYQGAAPWGSTDSLHIGTPGALSPMALHSLANMSLGTSHEGSMQMMAVDPKALVSPPIHGSFGAGIGSGMSNGPSHDLGAGMLDAVLSQQEVDAIMSNAANPIAAPSPIPPLPPASASLPTPAPAPPPAIISPQPRALAPAAPAPAPTVLPQPIPKSKPTTVPTQPTAIPIASSAPHEKNTAMVALPTTLPKEIATLSTSTTSTPLEVPPKSTPSPTSSASTTSSNSMPPPQAGNGKSGGKIATITKPLCPGVDACVVDNIPVYAHLFEGKDGSGRQVLLRRLDTDFVNANALLLALDIPETAQAEYLDKPISQVRLAARHIVPPSTPGAEYSQGVSGTWVHLSEARDFAKRAKLQESSLLSSVLREDLFQLFATLAGLKPDHPPSETFGLPFVARRPPSPPATNLSATNSKSAPNLSALSTSAPAHGPTHLRQSTTPSTPTGVAANTVKGPLVRSAPPTPPDGCPQPKRRRATISSPLAKKPQAIQPIAPAPSPGHGQVPAAGTRLSVAQAKRATRASIGGAMGKAGLAAK</sequence>
<evidence type="ECO:0000313" key="5">
    <source>
        <dbReference type="Proteomes" id="UP000322225"/>
    </source>
</evidence>
<dbReference type="EMBL" id="CP144052">
    <property type="protein sequence ID" value="WWD16342.1"/>
    <property type="molecule type" value="Genomic_DNA"/>
</dbReference>
<feature type="compositionally biased region" description="Low complexity" evidence="2">
    <location>
        <begin position="1016"/>
        <end position="1026"/>
    </location>
</feature>
<name>A0A5M6BV84_9TREE</name>
<dbReference type="RefSeq" id="XP_031859591.1">
    <property type="nucleotide sequence ID" value="XM_032006197.1"/>
</dbReference>
<feature type="compositionally biased region" description="Low complexity" evidence="2">
    <location>
        <begin position="11"/>
        <end position="34"/>
    </location>
</feature>
<feature type="compositionally biased region" description="Low complexity" evidence="2">
    <location>
        <begin position="1365"/>
        <end position="1374"/>
    </location>
</feature>
<reference evidence="4" key="1">
    <citation type="submission" date="2017-08" db="EMBL/GenBank/DDBJ databases">
        <authorList>
            <person name="Cuomo C."/>
            <person name="Billmyre B."/>
            <person name="Heitman J."/>
        </authorList>
    </citation>
    <scope>NUCLEOTIDE SEQUENCE</scope>
    <source>
        <strain evidence="4">CBS 12478</strain>
    </source>
</reference>
<feature type="compositionally biased region" description="Pro residues" evidence="2">
    <location>
        <begin position="1027"/>
        <end position="1041"/>
    </location>
</feature>
<dbReference type="Gene3D" id="3.10.260.10">
    <property type="entry name" value="Transcription regulator HTH, APSES-type DNA-binding domain"/>
    <property type="match status" value="1"/>
</dbReference>
<feature type="compositionally biased region" description="Low complexity" evidence="2">
    <location>
        <begin position="301"/>
        <end position="317"/>
    </location>
</feature>
<dbReference type="OrthoDB" id="5597783at2759"/>
<dbReference type="InterPro" id="IPR057511">
    <property type="entry name" value="WH_GDS1"/>
</dbReference>
<protein>
    <recommendedName>
        <fullName evidence="3">GDS1 winged helix domain-containing protein</fullName>
    </recommendedName>
</protein>
<dbReference type="SUPFAM" id="SSF54616">
    <property type="entry name" value="DNA-binding domain of Mlu1-box binding protein MBP1"/>
    <property type="match status" value="1"/>
</dbReference>
<feature type="compositionally biased region" description="Pro residues" evidence="2">
    <location>
        <begin position="1"/>
        <end position="10"/>
    </location>
</feature>
<feature type="coiled-coil region" evidence="1">
    <location>
        <begin position="834"/>
        <end position="873"/>
    </location>
</feature>
<evidence type="ECO:0000259" key="3">
    <source>
        <dbReference type="Pfam" id="PF25318"/>
    </source>
</evidence>